<accession>A0A1R4GNM9</accession>
<dbReference type="GO" id="GO:0004601">
    <property type="term" value="F:peroxidase activity"/>
    <property type="evidence" value="ECO:0007669"/>
    <property type="project" value="InterPro"/>
</dbReference>
<protein>
    <submittedName>
        <fullName evidence="1">Organic hydroperoxide resistance protein</fullName>
    </submittedName>
</protein>
<dbReference type="EMBL" id="FUHW01000038">
    <property type="protein sequence ID" value="SJM69723.1"/>
    <property type="molecule type" value="Genomic_DNA"/>
</dbReference>
<proteinExistence type="predicted"/>
<dbReference type="GO" id="GO:0006979">
    <property type="term" value="P:response to oxidative stress"/>
    <property type="evidence" value="ECO:0007669"/>
    <property type="project" value="InterPro"/>
</dbReference>
<dbReference type="Pfam" id="PF02566">
    <property type="entry name" value="OsmC"/>
    <property type="match status" value="1"/>
</dbReference>
<gene>
    <name evidence="1" type="ORF">FM101_11980</name>
</gene>
<evidence type="ECO:0000313" key="1">
    <source>
        <dbReference type="EMBL" id="SJM69723.1"/>
    </source>
</evidence>
<dbReference type="RefSeq" id="WP_086999845.1">
    <property type="nucleotide sequence ID" value="NZ_FUHW01000038.1"/>
</dbReference>
<organism evidence="1 2">
    <name type="scientific">Arthrobacter rhombi</name>
    <dbReference type="NCBI Taxonomy" id="71253"/>
    <lineage>
        <taxon>Bacteria</taxon>
        <taxon>Bacillati</taxon>
        <taxon>Actinomycetota</taxon>
        <taxon>Actinomycetes</taxon>
        <taxon>Micrococcales</taxon>
        <taxon>Micrococcaceae</taxon>
        <taxon>Arthrobacter</taxon>
    </lineage>
</organism>
<dbReference type="NCBIfam" id="TIGR03562">
    <property type="entry name" value="osmo_induc_OsmC"/>
    <property type="match status" value="1"/>
</dbReference>
<keyword evidence="2" id="KW-1185">Reference proteome</keyword>
<dbReference type="PANTHER" id="PTHR42830">
    <property type="entry name" value="OSMOTICALLY INDUCIBLE FAMILY PROTEIN"/>
    <property type="match status" value="1"/>
</dbReference>
<dbReference type="InterPro" id="IPR019904">
    <property type="entry name" value="Peroxiredoxin_OsmC"/>
</dbReference>
<reference evidence="1 2" key="1">
    <citation type="submission" date="2017-02" db="EMBL/GenBank/DDBJ databases">
        <authorList>
            <person name="Peterson S.W."/>
        </authorList>
    </citation>
    <scope>NUCLEOTIDE SEQUENCE [LARGE SCALE GENOMIC DNA]</scope>
    <source>
        <strain evidence="1 2">B Ar 00.02</strain>
    </source>
</reference>
<name>A0A1R4GNM9_9MICC</name>
<dbReference type="AlphaFoldDB" id="A0A1R4GNM9"/>
<dbReference type="SUPFAM" id="SSF82784">
    <property type="entry name" value="OsmC-like"/>
    <property type="match status" value="1"/>
</dbReference>
<dbReference type="Proteomes" id="UP000195913">
    <property type="component" value="Unassembled WGS sequence"/>
</dbReference>
<dbReference type="InterPro" id="IPR003718">
    <property type="entry name" value="OsmC/Ohr_fam"/>
</dbReference>
<dbReference type="PANTHER" id="PTHR42830:SF1">
    <property type="entry name" value="OSMOTICALLY INDUCIBLE FAMILY PROTEIN"/>
    <property type="match status" value="1"/>
</dbReference>
<evidence type="ECO:0000313" key="2">
    <source>
        <dbReference type="Proteomes" id="UP000195913"/>
    </source>
</evidence>
<dbReference type="InterPro" id="IPR036102">
    <property type="entry name" value="OsmC/Ohrsf"/>
</dbReference>
<dbReference type="InterPro" id="IPR052707">
    <property type="entry name" value="OsmC_Ohr_Peroxiredoxin"/>
</dbReference>
<dbReference type="InterPro" id="IPR015946">
    <property type="entry name" value="KH_dom-like_a/b"/>
</dbReference>
<sequence length="145" mass="14983">MATTRTARTVWNGDLFSGSGQTSFETSGIGTYDITWKARSDQSEGKTSPEELIAAAHASCYSMALGGALKDAGFTADSIETSAEVDFDTTNGPLISEIRLTLKATVPGIDEATFKAAAQGAKEGCPVSKALASVPSIKLDATLVS</sequence>
<dbReference type="Gene3D" id="3.30.300.20">
    <property type="match status" value="1"/>
</dbReference>